<evidence type="ECO:0000313" key="2">
    <source>
        <dbReference type="Proteomes" id="UP000292447"/>
    </source>
</evidence>
<dbReference type="AlphaFoldDB" id="A0A4P6XLW1"/>
<protein>
    <submittedName>
        <fullName evidence="1">Uncharacterized protein</fullName>
    </submittedName>
</protein>
<accession>A0A4P6XLW1</accession>
<dbReference type="EMBL" id="CP034457">
    <property type="protein sequence ID" value="QBM87799.1"/>
    <property type="molecule type" value="Genomic_DNA"/>
</dbReference>
<evidence type="ECO:0000313" key="1">
    <source>
        <dbReference type="EMBL" id="QBM87799.1"/>
    </source>
</evidence>
<name>A0A4P6XLW1_9ASCO</name>
<dbReference type="Proteomes" id="UP000292447">
    <property type="component" value="Chromosome II"/>
</dbReference>
<keyword evidence="2" id="KW-1185">Reference proteome</keyword>
<reference evidence="2" key="1">
    <citation type="submission" date="2019-03" db="EMBL/GenBank/DDBJ databases">
        <title>Snf2 controls pulcherriminic acid biosynthesis and connects pigmentation and antifungal activity of the yeast Metschnikowia pulcherrima.</title>
        <authorList>
            <person name="Gore-Lloyd D."/>
            <person name="Sumann I."/>
            <person name="Brachmann A.O."/>
            <person name="Schneeberger K."/>
            <person name="Ortiz-Merino R.A."/>
            <person name="Moreno-Beltran M."/>
            <person name="Schlaefli M."/>
            <person name="Kirner P."/>
            <person name="Santos Kron A."/>
            <person name="Wolfe K.H."/>
            <person name="Piel J."/>
            <person name="Ahrens C.H."/>
            <person name="Henk D."/>
            <person name="Freimoser F.M."/>
        </authorList>
    </citation>
    <scope>NUCLEOTIDE SEQUENCE [LARGE SCALE GENOMIC DNA]</scope>
    <source>
        <strain evidence="2">APC 1.2</strain>
    </source>
</reference>
<sequence>MPCHIMYHICTSLTYDFSHSGDVRGCFEWRYQGIQARVESVKGCVRHVYFLCVAQLGRIGRHTTAKCCYFSLFGYPCGSCMRTTTRIWRGPKGSYTAENIGLRKPRNKCLFSFCTIFSNLNLFNLLFSLSSLNLPTIFRSVWCWTTHWLALEVDERQLSCLSIHIVKMIISFLKYGFKT</sequence>
<organism evidence="1 2">
    <name type="scientific">Metschnikowia aff. pulcherrima</name>
    <dbReference type="NCBI Taxonomy" id="2163413"/>
    <lineage>
        <taxon>Eukaryota</taxon>
        <taxon>Fungi</taxon>
        <taxon>Dikarya</taxon>
        <taxon>Ascomycota</taxon>
        <taxon>Saccharomycotina</taxon>
        <taxon>Pichiomycetes</taxon>
        <taxon>Metschnikowiaceae</taxon>
        <taxon>Metschnikowia</taxon>
    </lineage>
</organism>
<proteinExistence type="predicted"/>
<gene>
    <name evidence="1" type="ORF">METSCH_B10110</name>
</gene>